<dbReference type="PANTHER" id="PTHR30026:SF20">
    <property type="entry name" value="OUTER MEMBRANE PROTEIN TOLC"/>
    <property type="match status" value="1"/>
</dbReference>
<dbReference type="Gene3D" id="1.20.1600.10">
    <property type="entry name" value="Outer membrane efflux proteins (OEP)"/>
    <property type="match status" value="1"/>
</dbReference>
<dbReference type="AlphaFoldDB" id="A0A8I1FND6"/>
<evidence type="ECO:0000313" key="9">
    <source>
        <dbReference type="Proteomes" id="UP000658390"/>
    </source>
</evidence>
<keyword evidence="3" id="KW-0813">Transport</keyword>
<comment type="subcellular location">
    <subcellularLocation>
        <location evidence="1">Cell outer membrane</location>
    </subcellularLocation>
</comment>
<dbReference type="GO" id="GO:0015288">
    <property type="term" value="F:porin activity"/>
    <property type="evidence" value="ECO:0007669"/>
    <property type="project" value="TreeGrafter"/>
</dbReference>
<protein>
    <submittedName>
        <fullName evidence="8">TolC family outer membrane protein</fullName>
    </submittedName>
</protein>
<reference evidence="8" key="1">
    <citation type="submission" date="2020-12" db="EMBL/GenBank/DDBJ databases">
        <title>Antibiotic resistance and phylogeny of Pseudomonas spp. isolated over three decades from chicken meat in the Norwegian food chain.</title>
        <authorList>
            <person name="Moen B."/>
        </authorList>
    </citation>
    <scope>NUCLEOTIDE SEQUENCE</scope>
    <source>
        <strain evidence="8">MF6762</strain>
    </source>
</reference>
<dbReference type="PANTHER" id="PTHR30026">
    <property type="entry name" value="OUTER MEMBRANE PROTEIN TOLC"/>
    <property type="match status" value="1"/>
</dbReference>
<dbReference type="EMBL" id="JAEKCZ010000004">
    <property type="protein sequence ID" value="MBJ2255994.1"/>
    <property type="molecule type" value="Genomic_DNA"/>
</dbReference>
<dbReference type="GO" id="GO:1990281">
    <property type="term" value="C:efflux pump complex"/>
    <property type="evidence" value="ECO:0007669"/>
    <property type="project" value="TreeGrafter"/>
</dbReference>
<dbReference type="RefSeq" id="WP_198821360.1">
    <property type="nucleotide sequence ID" value="NZ_JAEKCZ010000004.1"/>
</dbReference>
<dbReference type="Pfam" id="PF02321">
    <property type="entry name" value="OEP"/>
    <property type="match status" value="2"/>
</dbReference>
<comment type="similarity">
    <text evidence="2">Belongs to the outer membrane factor (OMF) (TC 1.B.17) family.</text>
</comment>
<name>A0A8I1FND6_9PSED</name>
<organism evidence="8 9">
    <name type="scientific">Pseudomonas psychrophila</name>
    <dbReference type="NCBI Taxonomy" id="122355"/>
    <lineage>
        <taxon>Bacteria</taxon>
        <taxon>Pseudomonadati</taxon>
        <taxon>Pseudomonadota</taxon>
        <taxon>Gammaproteobacteria</taxon>
        <taxon>Pseudomonadales</taxon>
        <taxon>Pseudomonadaceae</taxon>
        <taxon>Pseudomonas</taxon>
    </lineage>
</organism>
<keyword evidence="5" id="KW-0812">Transmembrane</keyword>
<evidence type="ECO:0000256" key="2">
    <source>
        <dbReference type="ARBA" id="ARBA00007613"/>
    </source>
</evidence>
<dbReference type="InterPro" id="IPR051906">
    <property type="entry name" value="TolC-like"/>
</dbReference>
<evidence type="ECO:0000256" key="6">
    <source>
        <dbReference type="ARBA" id="ARBA00023136"/>
    </source>
</evidence>
<evidence type="ECO:0000313" key="8">
    <source>
        <dbReference type="EMBL" id="MBJ2255994.1"/>
    </source>
</evidence>
<dbReference type="GO" id="GO:0009279">
    <property type="term" value="C:cell outer membrane"/>
    <property type="evidence" value="ECO:0007669"/>
    <property type="project" value="UniProtKB-SubCell"/>
</dbReference>
<keyword evidence="7" id="KW-0998">Cell outer membrane</keyword>
<accession>A0A8I1FND6</accession>
<dbReference type="InterPro" id="IPR003423">
    <property type="entry name" value="OMP_efflux"/>
</dbReference>
<dbReference type="Proteomes" id="UP000658390">
    <property type="component" value="Unassembled WGS sequence"/>
</dbReference>
<evidence type="ECO:0000256" key="1">
    <source>
        <dbReference type="ARBA" id="ARBA00004442"/>
    </source>
</evidence>
<keyword evidence="4" id="KW-1134">Transmembrane beta strand</keyword>
<dbReference type="GO" id="GO:0015562">
    <property type="term" value="F:efflux transmembrane transporter activity"/>
    <property type="evidence" value="ECO:0007669"/>
    <property type="project" value="InterPro"/>
</dbReference>
<gene>
    <name evidence="8" type="ORF">JFT45_05600</name>
</gene>
<dbReference type="InterPro" id="IPR010130">
    <property type="entry name" value="T1SS_OMP_TolC"/>
</dbReference>
<evidence type="ECO:0000256" key="4">
    <source>
        <dbReference type="ARBA" id="ARBA00022452"/>
    </source>
</evidence>
<dbReference type="NCBIfam" id="TIGR01844">
    <property type="entry name" value="type_I_sec_TolC"/>
    <property type="match status" value="1"/>
</dbReference>
<evidence type="ECO:0000256" key="7">
    <source>
        <dbReference type="ARBA" id="ARBA00023237"/>
    </source>
</evidence>
<comment type="caution">
    <text evidence="8">The sequence shown here is derived from an EMBL/GenBank/DDBJ whole genome shotgun (WGS) entry which is preliminary data.</text>
</comment>
<sequence length="428" mass="47544">MACAGPVQAMGLLEAYDLAIRNDPTFHAAIEERAAGEENRALGRSALLPTLSWNYNNSRNESEVTQASTRTDRDYRSYAATLTLQQPLLDYEAYARFRQGAAQALFSDERFRSKSQYLAVRVLSAYSQALLAQERIELSRAQKRAFAERLQLNQRLLEGGEGTRTDVLETQARLSMAVAEEIEAHDNQDAALRELEAMLGEPLQVEQLAPLVAHFVILPLEPQRFESWRELALANNPELASQHHALTAAEYEVERKRAGHLPKLSLYASSRQTSSDSESTYNQKYDTNSVGIQLTVPLFAGGSVSASTRQAARQLSQAQYELDAQTATTLVDLRKQYNLNSSAAAKVRAYEMAVESAGALVQATQKSVSGGERVNLDVLDAEQQLFSAKRDLAEARYAYLLARVQLKYYAGLLNEGDLRQVAGYFRAH</sequence>
<dbReference type="SUPFAM" id="SSF56954">
    <property type="entry name" value="Outer membrane efflux proteins (OEP)"/>
    <property type="match status" value="1"/>
</dbReference>
<evidence type="ECO:0000256" key="5">
    <source>
        <dbReference type="ARBA" id="ARBA00022692"/>
    </source>
</evidence>
<keyword evidence="6" id="KW-0472">Membrane</keyword>
<evidence type="ECO:0000256" key="3">
    <source>
        <dbReference type="ARBA" id="ARBA00022448"/>
    </source>
</evidence>
<proteinExistence type="inferred from homology"/>